<reference evidence="1 2" key="1">
    <citation type="journal article" date="2015" name="Nature">
        <title>rRNA introns, odd ribosomes, and small enigmatic genomes across a large radiation of phyla.</title>
        <authorList>
            <person name="Brown C.T."/>
            <person name="Hug L.A."/>
            <person name="Thomas B.C."/>
            <person name="Sharon I."/>
            <person name="Castelle C.J."/>
            <person name="Singh A."/>
            <person name="Wilkins M.J."/>
            <person name="Williams K.H."/>
            <person name="Banfield J.F."/>
        </authorList>
    </citation>
    <scope>NUCLEOTIDE SEQUENCE [LARGE SCALE GENOMIC DNA]</scope>
</reference>
<evidence type="ECO:0000313" key="1">
    <source>
        <dbReference type="EMBL" id="KKS25082.1"/>
    </source>
</evidence>
<name>A0A0G0XKY3_9BACT</name>
<accession>A0A0G0XKY3</accession>
<proteinExistence type="predicted"/>
<protein>
    <recommendedName>
        <fullName evidence="3">Resolvase helix-turn-helix domain protein</fullName>
    </recommendedName>
</protein>
<evidence type="ECO:0000313" key="2">
    <source>
        <dbReference type="Proteomes" id="UP000033856"/>
    </source>
</evidence>
<sequence length="221" mass="25533">MDDYKKRAIGLRKQGKTYSEIVSTLLGVSKSTLSYWLGSLELSVIQKEKLSENINKKLIKARAKSIIVAKAKREKYFSKIEKKNLHLIKILNNNKETAKLVLSALHLGEGAKNRRGSIQFGNSDPGIVWLFMKLMRFCYDAEESKFRCTVLCRADQNTRILERFWMQITGIVKKQFYKTRIDKRTIGKPSRKLDYKGVCVINYLSANTYYDLITLGKMMSK</sequence>
<dbReference type="AlphaFoldDB" id="A0A0G0XKY3"/>
<dbReference type="EMBL" id="LCCD01000010">
    <property type="protein sequence ID" value="KKS25082.1"/>
    <property type="molecule type" value="Genomic_DNA"/>
</dbReference>
<dbReference type="Proteomes" id="UP000033856">
    <property type="component" value="Unassembled WGS sequence"/>
</dbReference>
<evidence type="ECO:0008006" key="3">
    <source>
        <dbReference type="Google" id="ProtNLM"/>
    </source>
</evidence>
<comment type="caution">
    <text evidence="1">The sequence shown here is derived from an EMBL/GenBank/DDBJ whole genome shotgun (WGS) entry which is preliminary data.</text>
</comment>
<gene>
    <name evidence="1" type="ORF">UU83_C0010G0017</name>
</gene>
<organism evidence="1 2">
    <name type="scientific">Candidatus Jorgensenbacteria bacterium GW2011_GWF2_41_8</name>
    <dbReference type="NCBI Taxonomy" id="1618667"/>
    <lineage>
        <taxon>Bacteria</taxon>
        <taxon>Candidatus Joergenseniibacteriota</taxon>
    </lineage>
</organism>